<reference evidence="2 3" key="1">
    <citation type="submission" date="2019-02" db="EMBL/GenBank/DDBJ databases">
        <title>Deep-cultivation of Planctomycetes and their phenomic and genomic characterization uncovers novel biology.</title>
        <authorList>
            <person name="Wiegand S."/>
            <person name="Jogler M."/>
            <person name="Boedeker C."/>
            <person name="Pinto D."/>
            <person name="Vollmers J."/>
            <person name="Rivas-Marin E."/>
            <person name="Kohn T."/>
            <person name="Peeters S.H."/>
            <person name="Heuer A."/>
            <person name="Rast P."/>
            <person name="Oberbeckmann S."/>
            <person name="Bunk B."/>
            <person name="Jeske O."/>
            <person name="Meyerdierks A."/>
            <person name="Storesund J.E."/>
            <person name="Kallscheuer N."/>
            <person name="Luecker S."/>
            <person name="Lage O.M."/>
            <person name="Pohl T."/>
            <person name="Merkel B.J."/>
            <person name="Hornburger P."/>
            <person name="Mueller R.-W."/>
            <person name="Bruemmer F."/>
            <person name="Labrenz M."/>
            <person name="Spormann A.M."/>
            <person name="Op Den Camp H."/>
            <person name="Overmann J."/>
            <person name="Amann R."/>
            <person name="Jetten M.S.M."/>
            <person name="Mascher T."/>
            <person name="Medema M.H."/>
            <person name="Devos D.P."/>
            <person name="Kaster A.-K."/>
            <person name="Ovreas L."/>
            <person name="Rohde M."/>
            <person name="Galperin M.Y."/>
            <person name="Jogler C."/>
        </authorList>
    </citation>
    <scope>NUCLEOTIDE SEQUENCE [LARGE SCALE GENOMIC DNA]</scope>
    <source>
        <strain evidence="2 3">Q31b</strain>
    </source>
</reference>
<name>A0A5C6DUF2_9BACT</name>
<evidence type="ECO:0000313" key="2">
    <source>
        <dbReference type="EMBL" id="TWU40320.1"/>
    </source>
</evidence>
<dbReference type="AlphaFoldDB" id="A0A5C6DUF2"/>
<proteinExistence type="predicted"/>
<feature type="domain" description="VWFA" evidence="1">
    <location>
        <begin position="75"/>
        <end position="236"/>
    </location>
</feature>
<protein>
    <recommendedName>
        <fullName evidence="1">VWFA domain-containing protein</fullName>
    </recommendedName>
</protein>
<comment type="caution">
    <text evidence="2">The sequence shown here is derived from an EMBL/GenBank/DDBJ whole genome shotgun (WGS) entry which is preliminary data.</text>
</comment>
<dbReference type="RefSeq" id="WP_231617646.1">
    <property type="nucleotide sequence ID" value="NZ_SJPY01000005.1"/>
</dbReference>
<dbReference type="Gene3D" id="3.40.50.410">
    <property type="entry name" value="von Willebrand factor, type A domain"/>
    <property type="match status" value="1"/>
</dbReference>
<dbReference type="Pfam" id="PF01882">
    <property type="entry name" value="DUF58"/>
    <property type="match status" value="1"/>
</dbReference>
<dbReference type="PANTHER" id="PTHR33608:SF6">
    <property type="entry name" value="BLL2464 PROTEIN"/>
    <property type="match status" value="1"/>
</dbReference>
<dbReference type="CDD" id="cd00198">
    <property type="entry name" value="vWFA"/>
    <property type="match status" value="1"/>
</dbReference>
<dbReference type="InterPro" id="IPR002881">
    <property type="entry name" value="DUF58"/>
</dbReference>
<dbReference type="SMART" id="SM00327">
    <property type="entry name" value="VWA"/>
    <property type="match status" value="1"/>
</dbReference>
<dbReference type="SUPFAM" id="SSF53300">
    <property type="entry name" value="vWA-like"/>
    <property type="match status" value="1"/>
</dbReference>
<dbReference type="InterPro" id="IPR036465">
    <property type="entry name" value="vWFA_dom_sf"/>
</dbReference>
<dbReference type="Proteomes" id="UP000315471">
    <property type="component" value="Unassembled WGS sequence"/>
</dbReference>
<dbReference type="EMBL" id="SJPY01000005">
    <property type="protein sequence ID" value="TWU40320.1"/>
    <property type="molecule type" value="Genomic_DNA"/>
</dbReference>
<dbReference type="PANTHER" id="PTHR33608">
    <property type="entry name" value="BLL2464 PROTEIN"/>
    <property type="match status" value="1"/>
</dbReference>
<evidence type="ECO:0000259" key="1">
    <source>
        <dbReference type="SMART" id="SM00327"/>
    </source>
</evidence>
<gene>
    <name evidence="2" type="ORF">Q31b_36680</name>
</gene>
<dbReference type="InterPro" id="IPR002035">
    <property type="entry name" value="VWF_A"/>
</dbReference>
<organism evidence="2 3">
    <name type="scientific">Novipirellula aureliae</name>
    <dbReference type="NCBI Taxonomy" id="2527966"/>
    <lineage>
        <taxon>Bacteria</taxon>
        <taxon>Pseudomonadati</taxon>
        <taxon>Planctomycetota</taxon>
        <taxon>Planctomycetia</taxon>
        <taxon>Pirellulales</taxon>
        <taxon>Pirellulaceae</taxon>
        <taxon>Novipirellula</taxon>
    </lineage>
</organism>
<accession>A0A5C6DUF2</accession>
<evidence type="ECO:0000313" key="3">
    <source>
        <dbReference type="Proteomes" id="UP000315471"/>
    </source>
</evidence>
<sequence>MIQNTATQLSLLELRCRRPVEHLLAGEYRSVFRGQGIEFEDVRQYQPGDDVRAMDWKVTARTGEPHIRRYIEQREQFLYLLVDVSSSILTASGGQKRAMIAELGSMLTMAALRNNDRVSLILFSDHVELMVPPGKGSSHALRIMDALLSFQPEGRQTQFADVLSHFGHIARKRSIAFVISDFFADDYLEELRALSIRHDVNAVNVLDPVSQLSSCTELVQLQDAESGTSRYIDLRSRHQQGSKHHVTLQEEMLQSGVDLMEIAVGEDCVTALTSFFRSRQRRVANETGG</sequence>
<keyword evidence="3" id="KW-1185">Reference proteome</keyword>